<keyword evidence="2" id="KW-1185">Reference proteome</keyword>
<dbReference type="Proteomes" id="UP001304243">
    <property type="component" value="Unassembled WGS sequence"/>
</dbReference>
<comment type="caution">
    <text evidence="1">The sequence shown here is derived from an EMBL/GenBank/DDBJ whole genome shotgun (WGS) entry which is preliminary data.</text>
</comment>
<evidence type="ECO:0000313" key="1">
    <source>
        <dbReference type="EMBL" id="KAK4516941.1"/>
    </source>
</evidence>
<sequence>MHLFDNTSDAELESKKLSTVRSIACTSPTKLEASTDLAFYDTMISANTNWSVCGFKESLQYTIKFLWKSGICVNENGSDLCSIMNDVLEHDVRIGTKQHSHQVSPKGLLLLYCFAECFNCTVFLFSTRKKPTIIKPVERDGATRKFAALLSHQVLVNLRTMNLKLMMTNPLDQKQVVLELMVLELVRQLAERWLIQP</sequence>
<proteinExistence type="predicted"/>
<protein>
    <submittedName>
        <fullName evidence="1">Uncharacterized protein</fullName>
    </submittedName>
</protein>
<organism evidence="1 2">
    <name type="scientific">Mucor velutinosus</name>
    <dbReference type="NCBI Taxonomy" id="708070"/>
    <lineage>
        <taxon>Eukaryota</taxon>
        <taxon>Fungi</taxon>
        <taxon>Fungi incertae sedis</taxon>
        <taxon>Mucoromycota</taxon>
        <taxon>Mucoromycotina</taxon>
        <taxon>Mucoromycetes</taxon>
        <taxon>Mucorales</taxon>
        <taxon>Mucorineae</taxon>
        <taxon>Mucoraceae</taxon>
        <taxon>Mucor</taxon>
    </lineage>
</organism>
<evidence type="ECO:0000313" key="2">
    <source>
        <dbReference type="Proteomes" id="UP001304243"/>
    </source>
</evidence>
<name>A0AAN7DL02_9FUNG</name>
<dbReference type="EMBL" id="JASEJX010000013">
    <property type="protein sequence ID" value="KAK4516941.1"/>
    <property type="molecule type" value="Genomic_DNA"/>
</dbReference>
<dbReference type="GeneID" id="89943971"/>
<gene>
    <name evidence="1" type="ORF">ATC70_000269</name>
</gene>
<dbReference type="RefSeq" id="XP_064683607.1">
    <property type="nucleotide sequence ID" value="XM_064819687.1"/>
</dbReference>
<dbReference type="AlphaFoldDB" id="A0AAN7DL02"/>
<accession>A0AAN7DL02</accession>
<reference evidence="1 2" key="1">
    <citation type="submission" date="2022-11" db="EMBL/GenBank/DDBJ databases">
        <title>Mucor velutinosus strain NIH1002 WGS.</title>
        <authorList>
            <person name="Subramanian P."/>
            <person name="Mullikin J.C."/>
            <person name="Segre J.A."/>
            <person name="Zelazny A.M."/>
        </authorList>
    </citation>
    <scope>NUCLEOTIDE SEQUENCE [LARGE SCALE GENOMIC DNA]</scope>
    <source>
        <strain evidence="1 2">NIH1002</strain>
    </source>
</reference>